<keyword evidence="2" id="KW-0542">Nucleomorph</keyword>
<name>F2HHG9_9CRYP</name>
<proteinExistence type="predicted"/>
<dbReference type="InterPro" id="IPR001163">
    <property type="entry name" value="Sm_dom_euk/arc"/>
</dbReference>
<dbReference type="AlphaFoldDB" id="F2HHG9"/>
<reference evidence="2 3" key="1">
    <citation type="journal article" date="2011" name="Genome Biol. Evol.">
        <title>Complete nucleomorph genome sequence of the nonphotosynthetic alga Cryptomonas paramecium reveals a core nucleomorph gene set.</title>
        <authorList>
            <person name="Tanifuji G."/>
            <person name="Onodera N.T."/>
            <person name="Wheeler T.J."/>
            <person name="Dlutek M."/>
            <person name="Donaher N."/>
            <person name="Archibald J.M."/>
        </authorList>
    </citation>
    <scope>NUCLEOTIDE SEQUENCE [LARGE SCALE GENOMIC DNA]</scope>
    <source>
        <strain evidence="2 3">CCAP977/2A</strain>
    </source>
</reference>
<dbReference type="InterPro" id="IPR010920">
    <property type="entry name" value="LSM_dom_sf"/>
</dbReference>
<evidence type="ECO:0000259" key="1">
    <source>
        <dbReference type="Pfam" id="PF01423"/>
    </source>
</evidence>
<gene>
    <name evidence="2" type="primary">snrpE</name>
    <name evidence="2" type="ORF">CPARA_1gp107</name>
</gene>
<dbReference type="RefSeq" id="XP_003239663.1">
    <property type="nucleotide sequence ID" value="XM_003239615.1"/>
</dbReference>
<geneLocation type="nucleomorph" evidence="2"/>
<keyword evidence="2" id="KW-0687">Ribonucleoprotein</keyword>
<accession>F2HHG9</accession>
<dbReference type="Pfam" id="PF01423">
    <property type="entry name" value="LSM"/>
    <property type="match status" value="1"/>
</dbReference>
<dbReference type="GO" id="GO:1990904">
    <property type="term" value="C:ribonucleoprotein complex"/>
    <property type="evidence" value="ECO:0007669"/>
    <property type="project" value="UniProtKB-KW"/>
</dbReference>
<feature type="domain" description="Sm" evidence="1">
    <location>
        <begin position="2"/>
        <end position="45"/>
    </location>
</feature>
<organism evidence="2 3">
    <name type="scientific">Cryptomonas paramaecium</name>
    <dbReference type="NCBI Taxonomy" id="2898"/>
    <lineage>
        <taxon>Eukaryota</taxon>
        <taxon>Cryptophyceae</taxon>
        <taxon>Cryptomonadales</taxon>
        <taxon>Cryptomonadaceae</taxon>
        <taxon>Cryptomonas</taxon>
    </lineage>
</organism>
<dbReference type="EMBL" id="CP002172">
    <property type="protein sequence ID" value="AEA38765.1"/>
    <property type="molecule type" value="Genomic_DNA"/>
</dbReference>
<dbReference type="SUPFAM" id="SSF50182">
    <property type="entry name" value="Sm-like ribonucleoproteins"/>
    <property type="match status" value="1"/>
</dbReference>
<evidence type="ECO:0000313" key="3">
    <source>
        <dbReference type="Proteomes" id="UP000243423"/>
    </source>
</evidence>
<evidence type="ECO:0000313" key="2">
    <source>
        <dbReference type="EMBL" id="AEA38765.1"/>
    </source>
</evidence>
<dbReference type="Proteomes" id="UP000243423">
    <property type="component" value="Nucleomorph 1"/>
</dbReference>
<protein>
    <submittedName>
        <fullName evidence="2">Small nuclear ribonucleoprotein E</fullName>
    </submittedName>
</protein>
<dbReference type="GeneID" id="10447050"/>
<dbReference type="Gene3D" id="2.30.30.100">
    <property type="match status" value="1"/>
</dbReference>
<sequence>MTGKLVGFDEFMNLVLSESYQIDFSGQKKFLGKAMIKGDSIATVCEYIS</sequence>